<protein>
    <submittedName>
        <fullName evidence="1">Uncharacterized protein</fullName>
    </submittedName>
</protein>
<dbReference type="InterPro" id="IPR036397">
    <property type="entry name" value="RNaseH_sf"/>
</dbReference>
<gene>
    <name evidence="1" type="ORF">AVEN_208448_1</name>
</gene>
<sequence>MFLCCRGPPPRSPDLKPCDFFLWGYVKDKVYVPPMPTTLQALQERITAVVTDIDGNMLLNVWMELDYSWDVCRVTIVGPRIEHLYFTTRILNRRYEDEVILVGKSGASTRYFILLRNIN</sequence>
<dbReference type="PANTHER" id="PTHR47326">
    <property type="entry name" value="TRANSPOSABLE ELEMENT TC3 TRANSPOSASE-LIKE PROTEIN"/>
    <property type="match status" value="1"/>
</dbReference>
<dbReference type="AlphaFoldDB" id="A0A4Y2EGA9"/>
<accession>A0A4Y2EGA9</accession>
<dbReference type="Proteomes" id="UP000499080">
    <property type="component" value="Unassembled WGS sequence"/>
</dbReference>
<name>A0A4Y2EGA9_ARAVE</name>
<dbReference type="EMBL" id="BGPR01000580">
    <property type="protein sequence ID" value="GBM27289.1"/>
    <property type="molecule type" value="Genomic_DNA"/>
</dbReference>
<comment type="caution">
    <text evidence="1">The sequence shown here is derived from an EMBL/GenBank/DDBJ whole genome shotgun (WGS) entry which is preliminary data.</text>
</comment>
<dbReference type="GO" id="GO:0003676">
    <property type="term" value="F:nucleic acid binding"/>
    <property type="evidence" value="ECO:0007669"/>
    <property type="project" value="InterPro"/>
</dbReference>
<proteinExistence type="predicted"/>
<reference evidence="1 2" key="1">
    <citation type="journal article" date="2019" name="Sci. Rep.">
        <title>Orb-weaving spider Araneus ventricosus genome elucidates the spidroin gene catalogue.</title>
        <authorList>
            <person name="Kono N."/>
            <person name="Nakamura H."/>
            <person name="Ohtoshi R."/>
            <person name="Moran D.A.P."/>
            <person name="Shinohara A."/>
            <person name="Yoshida Y."/>
            <person name="Fujiwara M."/>
            <person name="Mori M."/>
            <person name="Tomita M."/>
            <person name="Arakawa K."/>
        </authorList>
    </citation>
    <scope>NUCLEOTIDE SEQUENCE [LARGE SCALE GENOMIC DNA]</scope>
</reference>
<dbReference type="Gene3D" id="3.30.420.10">
    <property type="entry name" value="Ribonuclease H-like superfamily/Ribonuclease H"/>
    <property type="match status" value="1"/>
</dbReference>
<evidence type="ECO:0000313" key="2">
    <source>
        <dbReference type="Proteomes" id="UP000499080"/>
    </source>
</evidence>
<dbReference type="PANTHER" id="PTHR47326:SF1">
    <property type="entry name" value="HTH PSQ-TYPE DOMAIN-CONTAINING PROTEIN"/>
    <property type="match status" value="1"/>
</dbReference>
<keyword evidence="2" id="KW-1185">Reference proteome</keyword>
<evidence type="ECO:0000313" key="1">
    <source>
        <dbReference type="EMBL" id="GBM27289.1"/>
    </source>
</evidence>
<organism evidence="1 2">
    <name type="scientific">Araneus ventricosus</name>
    <name type="common">Orbweaver spider</name>
    <name type="synonym">Epeira ventricosa</name>
    <dbReference type="NCBI Taxonomy" id="182803"/>
    <lineage>
        <taxon>Eukaryota</taxon>
        <taxon>Metazoa</taxon>
        <taxon>Ecdysozoa</taxon>
        <taxon>Arthropoda</taxon>
        <taxon>Chelicerata</taxon>
        <taxon>Arachnida</taxon>
        <taxon>Araneae</taxon>
        <taxon>Araneomorphae</taxon>
        <taxon>Entelegynae</taxon>
        <taxon>Araneoidea</taxon>
        <taxon>Araneidae</taxon>
        <taxon>Araneus</taxon>
    </lineage>
</organism>